<sequence length="144" mass="15362">MSGTRAAVTAYLAALNAHDPDAVAARVTEDFVNEHTSARGRSLVGRAAYRERLPGFLGSFADLHYEVEELLVDGDRAAVAYRMTAAVAQDAGPPTPIDVRGVFRFGVRDGLVAARADYWDGEVVAAQLAAAAEREVDRAGTTDR</sequence>
<reference evidence="2" key="1">
    <citation type="submission" date="2020-05" db="EMBL/GenBank/DDBJ databases">
        <authorList>
            <person name="Chiriac C."/>
            <person name="Salcher M."/>
            <person name="Ghai R."/>
            <person name="Kavagutti S V."/>
        </authorList>
    </citation>
    <scope>NUCLEOTIDE SEQUENCE</scope>
</reference>
<organism evidence="2">
    <name type="scientific">freshwater metagenome</name>
    <dbReference type="NCBI Taxonomy" id="449393"/>
    <lineage>
        <taxon>unclassified sequences</taxon>
        <taxon>metagenomes</taxon>
        <taxon>ecological metagenomes</taxon>
    </lineage>
</organism>
<accession>A0A6J7HFA3</accession>
<proteinExistence type="predicted"/>
<dbReference type="Gene3D" id="3.10.450.50">
    <property type="match status" value="1"/>
</dbReference>
<dbReference type="InterPro" id="IPR032710">
    <property type="entry name" value="NTF2-like_dom_sf"/>
</dbReference>
<protein>
    <submittedName>
        <fullName evidence="2">Unannotated protein</fullName>
    </submittedName>
</protein>
<dbReference type="AlphaFoldDB" id="A0A6J7HFA3"/>
<dbReference type="EMBL" id="CAFBMQ010000198">
    <property type="protein sequence ID" value="CAB4918454.1"/>
    <property type="molecule type" value="Genomic_DNA"/>
</dbReference>
<gene>
    <name evidence="2" type="ORF">UFOPK3609_01267</name>
</gene>
<name>A0A6J7HFA3_9ZZZZ</name>
<dbReference type="Pfam" id="PF12680">
    <property type="entry name" value="SnoaL_2"/>
    <property type="match status" value="1"/>
</dbReference>
<dbReference type="SUPFAM" id="SSF54427">
    <property type="entry name" value="NTF2-like"/>
    <property type="match status" value="1"/>
</dbReference>
<feature type="domain" description="SnoaL-like" evidence="1">
    <location>
        <begin position="8"/>
        <end position="113"/>
    </location>
</feature>
<evidence type="ECO:0000313" key="2">
    <source>
        <dbReference type="EMBL" id="CAB4918454.1"/>
    </source>
</evidence>
<evidence type="ECO:0000259" key="1">
    <source>
        <dbReference type="Pfam" id="PF12680"/>
    </source>
</evidence>
<dbReference type="InterPro" id="IPR037401">
    <property type="entry name" value="SnoaL-like"/>
</dbReference>